<dbReference type="PANTHER" id="PTHR10429:SF0">
    <property type="entry name" value="DNA-3-METHYLADENINE GLYCOSYLASE"/>
    <property type="match status" value="1"/>
</dbReference>
<evidence type="ECO:0000313" key="7">
    <source>
        <dbReference type="EMBL" id="SCF40588.1"/>
    </source>
</evidence>
<evidence type="ECO:0000256" key="5">
    <source>
        <dbReference type="HAMAP-Rule" id="MF_00527"/>
    </source>
</evidence>
<evidence type="ECO:0000256" key="6">
    <source>
        <dbReference type="SAM" id="MobiDB-lite"/>
    </source>
</evidence>
<dbReference type="NCBIfam" id="NF002003">
    <property type="entry name" value="PRK00802.1-3"/>
    <property type="match status" value="1"/>
</dbReference>
<keyword evidence="2 5" id="KW-0227">DNA damage</keyword>
<dbReference type="InterPro" id="IPR036995">
    <property type="entry name" value="MPG_sf"/>
</dbReference>
<dbReference type="CDD" id="cd00540">
    <property type="entry name" value="AAG"/>
    <property type="match status" value="1"/>
</dbReference>
<dbReference type="SUPFAM" id="SSF50486">
    <property type="entry name" value="FMT C-terminal domain-like"/>
    <property type="match status" value="1"/>
</dbReference>
<keyword evidence="3 5" id="KW-0378">Hydrolase</keyword>
<dbReference type="EMBL" id="LT607413">
    <property type="protein sequence ID" value="SCF40588.1"/>
    <property type="molecule type" value="Genomic_DNA"/>
</dbReference>
<evidence type="ECO:0000256" key="4">
    <source>
        <dbReference type="ARBA" id="ARBA00023204"/>
    </source>
</evidence>
<dbReference type="NCBIfam" id="TIGR00567">
    <property type="entry name" value="3mg"/>
    <property type="match status" value="1"/>
</dbReference>
<dbReference type="PANTHER" id="PTHR10429">
    <property type="entry name" value="DNA-3-METHYLADENINE GLYCOSYLASE"/>
    <property type="match status" value="1"/>
</dbReference>
<dbReference type="GO" id="GO:0006284">
    <property type="term" value="P:base-excision repair"/>
    <property type="evidence" value="ECO:0007669"/>
    <property type="project" value="InterPro"/>
</dbReference>
<evidence type="ECO:0000256" key="3">
    <source>
        <dbReference type="ARBA" id="ARBA00022801"/>
    </source>
</evidence>
<dbReference type="EC" id="3.2.2.-" evidence="5"/>
<dbReference type="Pfam" id="PF02245">
    <property type="entry name" value="Pur_DNA_glyco"/>
    <property type="match status" value="1"/>
</dbReference>
<protein>
    <recommendedName>
        <fullName evidence="5">Putative 3-methyladenine DNA glycosylase</fullName>
        <ecNumber evidence="5">3.2.2.-</ecNumber>
    </recommendedName>
</protein>
<gene>
    <name evidence="7" type="ORF">GA0070618_6375</name>
</gene>
<evidence type="ECO:0000256" key="1">
    <source>
        <dbReference type="ARBA" id="ARBA00009232"/>
    </source>
</evidence>
<reference evidence="8" key="1">
    <citation type="submission" date="2016-06" db="EMBL/GenBank/DDBJ databases">
        <authorList>
            <person name="Varghese N."/>
            <person name="Submissions Spin"/>
        </authorList>
    </citation>
    <scope>NUCLEOTIDE SEQUENCE [LARGE SCALE GENOMIC DNA]</scope>
    <source>
        <strain evidence="8">DSM 43816</strain>
    </source>
</reference>
<dbReference type="InterPro" id="IPR011034">
    <property type="entry name" value="Formyl_transferase-like_C_sf"/>
</dbReference>
<accession>A0A1C5A5V2</accession>
<dbReference type="GO" id="GO:0003905">
    <property type="term" value="F:alkylbase DNA N-glycosylase activity"/>
    <property type="evidence" value="ECO:0007669"/>
    <property type="project" value="InterPro"/>
</dbReference>
<name>A0A1C5A5V2_MICEC</name>
<dbReference type="Gene3D" id="3.10.300.10">
    <property type="entry name" value="Methylpurine-DNA glycosylase (MPG)"/>
    <property type="match status" value="1"/>
</dbReference>
<keyword evidence="8" id="KW-1185">Reference proteome</keyword>
<dbReference type="HAMAP" id="MF_00527">
    <property type="entry name" value="3MGH"/>
    <property type="match status" value="1"/>
</dbReference>
<dbReference type="InterPro" id="IPR003180">
    <property type="entry name" value="MPG"/>
</dbReference>
<proteinExistence type="inferred from homology"/>
<organism evidence="7 8">
    <name type="scientific">Micromonospora echinospora</name>
    <name type="common">Micromonospora purpurea</name>
    <dbReference type="NCBI Taxonomy" id="1877"/>
    <lineage>
        <taxon>Bacteria</taxon>
        <taxon>Bacillati</taxon>
        <taxon>Actinomycetota</taxon>
        <taxon>Actinomycetes</taxon>
        <taxon>Micromonosporales</taxon>
        <taxon>Micromonosporaceae</taxon>
        <taxon>Micromonospora</taxon>
    </lineage>
</organism>
<feature type="compositionally biased region" description="Low complexity" evidence="6">
    <location>
        <begin position="1"/>
        <end position="22"/>
    </location>
</feature>
<evidence type="ECO:0000256" key="2">
    <source>
        <dbReference type="ARBA" id="ARBA00022763"/>
    </source>
</evidence>
<dbReference type="Proteomes" id="UP000198253">
    <property type="component" value="Chromosome I"/>
</dbReference>
<comment type="similarity">
    <text evidence="1 5">Belongs to the DNA glycosylase MPG family.</text>
</comment>
<feature type="region of interest" description="Disordered" evidence="6">
    <location>
        <begin position="1"/>
        <end position="27"/>
    </location>
</feature>
<dbReference type="GO" id="GO:0003677">
    <property type="term" value="F:DNA binding"/>
    <property type="evidence" value="ECO:0007669"/>
    <property type="project" value="InterPro"/>
</dbReference>
<keyword evidence="4 5" id="KW-0234">DNA repair</keyword>
<dbReference type="InParanoid" id="A0A1C5A5V2"/>
<sequence>MTGAARPAPAADDPTRLPAPTAVPRLADRRPAALPGPVDYSWLHAPAAQVAETARALLGWELSAGGVRLRLTEVEAYAGTGEDPASHAHRGPTPRTRVMFGPAGRAYTYFVFGVHWCLNVVCGADGEAAAVLLRAGEAVDGLDLARERRGEVPDRDLARGPARLVVALGITAEANGTSMVDGTGPLLLTPPTRPVAPSAVSAGPRVGVAAAHDVPWRYWITGDPTVSAYRRHVPRRRGGSPQQSRVG</sequence>
<evidence type="ECO:0000313" key="8">
    <source>
        <dbReference type="Proteomes" id="UP000198253"/>
    </source>
</evidence>
<dbReference type="AlphaFoldDB" id="A0A1C5A5V2"/>